<evidence type="ECO:0000313" key="4">
    <source>
        <dbReference type="EMBL" id="GJS83116.1"/>
    </source>
</evidence>
<dbReference type="CDD" id="cd09272">
    <property type="entry name" value="RNase_HI_RT_Ty1"/>
    <property type="match status" value="1"/>
</dbReference>
<dbReference type="InterPro" id="IPR013103">
    <property type="entry name" value="RVT_2"/>
</dbReference>
<organism evidence="4 5">
    <name type="scientific">Tanacetum coccineum</name>
    <dbReference type="NCBI Taxonomy" id="301880"/>
    <lineage>
        <taxon>Eukaryota</taxon>
        <taxon>Viridiplantae</taxon>
        <taxon>Streptophyta</taxon>
        <taxon>Embryophyta</taxon>
        <taxon>Tracheophyta</taxon>
        <taxon>Spermatophyta</taxon>
        <taxon>Magnoliopsida</taxon>
        <taxon>eudicotyledons</taxon>
        <taxon>Gunneridae</taxon>
        <taxon>Pentapetalae</taxon>
        <taxon>asterids</taxon>
        <taxon>campanulids</taxon>
        <taxon>Asterales</taxon>
        <taxon>Asteraceae</taxon>
        <taxon>Asteroideae</taxon>
        <taxon>Anthemideae</taxon>
        <taxon>Anthemidinae</taxon>
        <taxon>Tanacetum</taxon>
    </lineage>
</organism>
<dbReference type="PANTHER" id="PTHR11439:SF495">
    <property type="entry name" value="REVERSE TRANSCRIPTASE, RNA-DEPENDENT DNA POLYMERASE-RELATED"/>
    <property type="match status" value="1"/>
</dbReference>
<name>A0ABQ4Z1M4_9ASTR</name>
<dbReference type="EMBL" id="BQNB010010876">
    <property type="protein sequence ID" value="GJS83116.1"/>
    <property type="molecule type" value="Genomic_DNA"/>
</dbReference>
<accession>A0ABQ4Z1M4</accession>
<evidence type="ECO:0000256" key="1">
    <source>
        <dbReference type="SAM" id="MobiDB-lite"/>
    </source>
</evidence>
<dbReference type="Pfam" id="PF07727">
    <property type="entry name" value="RVT_2"/>
    <property type="match status" value="1"/>
</dbReference>
<dbReference type="InterPro" id="IPR043502">
    <property type="entry name" value="DNA/RNA_pol_sf"/>
</dbReference>
<evidence type="ECO:0000259" key="2">
    <source>
        <dbReference type="Pfam" id="PF07727"/>
    </source>
</evidence>
<dbReference type="InterPro" id="IPR057670">
    <property type="entry name" value="SH3_retrovirus"/>
</dbReference>
<evidence type="ECO:0000259" key="3">
    <source>
        <dbReference type="Pfam" id="PF25597"/>
    </source>
</evidence>
<reference evidence="4" key="2">
    <citation type="submission" date="2022-01" db="EMBL/GenBank/DDBJ databases">
        <authorList>
            <person name="Yamashiro T."/>
            <person name="Shiraishi A."/>
            <person name="Satake H."/>
            <person name="Nakayama K."/>
        </authorList>
    </citation>
    <scope>NUCLEOTIDE SEQUENCE</scope>
</reference>
<feature type="region of interest" description="Disordered" evidence="1">
    <location>
        <begin position="158"/>
        <end position="190"/>
    </location>
</feature>
<protein>
    <submittedName>
        <fullName evidence="4">Retrovirus-related pol polyprotein from transposon TNT 1-94</fullName>
    </submittedName>
</protein>
<feature type="compositionally biased region" description="Polar residues" evidence="1">
    <location>
        <begin position="163"/>
        <end position="190"/>
    </location>
</feature>
<dbReference type="PANTHER" id="PTHR11439">
    <property type="entry name" value="GAG-POL-RELATED RETROTRANSPOSON"/>
    <property type="match status" value="1"/>
</dbReference>
<comment type="caution">
    <text evidence="4">The sequence shown here is derived from an EMBL/GenBank/DDBJ whole genome shotgun (WGS) entry which is preliminary data.</text>
</comment>
<proteinExistence type="predicted"/>
<keyword evidence="5" id="KW-1185">Reference proteome</keyword>
<feature type="domain" description="Reverse transcriptase Ty1/copia-type" evidence="2">
    <location>
        <begin position="222"/>
        <end position="345"/>
    </location>
</feature>
<reference evidence="4" key="1">
    <citation type="journal article" date="2022" name="Int. J. Mol. Sci.">
        <title>Draft Genome of Tanacetum Coccineum: Genomic Comparison of Closely Related Tanacetum-Family Plants.</title>
        <authorList>
            <person name="Yamashiro T."/>
            <person name="Shiraishi A."/>
            <person name="Nakayama K."/>
            <person name="Satake H."/>
        </authorList>
    </citation>
    <scope>NUCLEOTIDE SEQUENCE</scope>
</reference>
<dbReference type="Proteomes" id="UP001151760">
    <property type="component" value="Unassembled WGS sequence"/>
</dbReference>
<evidence type="ECO:0000313" key="5">
    <source>
        <dbReference type="Proteomes" id="UP001151760"/>
    </source>
</evidence>
<dbReference type="SUPFAM" id="SSF56672">
    <property type="entry name" value="DNA/RNA polymerases"/>
    <property type="match status" value="1"/>
</dbReference>
<dbReference type="Pfam" id="PF25597">
    <property type="entry name" value="SH3_retrovirus"/>
    <property type="match status" value="1"/>
</dbReference>
<sequence>MIRRRHGKTPYELLHNKPPDLSYLHVFGALCYPTNDSENLGKLQPKADIGIFIGYAPTKKAFRIYNRRTRRIIETIHVDFDELTAMASEHSSSGPALHEMTPVSLSSGLMPNPSPSTPFVPPSRSDWDLLFQPMFDESLNVDFHAPEVIAPIPEAVEPEHAVSTGSPSSTTVDQDAPSPSTSHTTQGTQTPIISHDVEEDNHDIEVAHMAMQEELHEFERLEVWELVPPPDKAFVISLKWIYKVKLDELGGILKNKARLVARGYRQEEGIDFEESFAPVARLEAIRIFYSRLAAHMNMVIYQMDVKTAFLNGNLREEVYVSQPDGFVDPDKPNHVYKLKKALYGTSTKDQWILLSYRREGNDLILVQIYVDDIIFAASTPELCDLFAKIIGIFLNQSKYALESLKKYGFESCNPVDTPMVEKSKLDEDKEGKAIDPSHYRGMIGILLYLTASRPDLQFVICMCARYQARPTEKHLNAVKRIFQYLKGTVHRGLWYPKDSSFALTAFADADHAGCQDTRRSTSVLWMRSQLTDYGFGFNKIPMYCDNKSAIALCCNNVQHSRSKHIDIRFHFIKEHVENGVIELYFVNTEYQLADIFTKALGRERIEFLINKLGMRSFTPDTLKQLADEVDE</sequence>
<gene>
    <name evidence="4" type="ORF">Tco_0749657</name>
</gene>
<feature type="domain" description="Retroviral polymerase SH3-like" evidence="3">
    <location>
        <begin position="30"/>
        <end position="85"/>
    </location>
</feature>